<name>A0A1G6XU68_9PROT</name>
<organism evidence="2 3">
    <name type="scientific">Rhodospira trueperi</name>
    <dbReference type="NCBI Taxonomy" id="69960"/>
    <lineage>
        <taxon>Bacteria</taxon>
        <taxon>Pseudomonadati</taxon>
        <taxon>Pseudomonadota</taxon>
        <taxon>Alphaproteobacteria</taxon>
        <taxon>Rhodospirillales</taxon>
        <taxon>Rhodospirillaceae</taxon>
        <taxon>Rhodospira</taxon>
    </lineage>
</organism>
<reference evidence="2 3" key="1">
    <citation type="submission" date="2016-10" db="EMBL/GenBank/DDBJ databases">
        <authorList>
            <person name="de Groot N.N."/>
        </authorList>
    </citation>
    <scope>NUCLEOTIDE SEQUENCE [LARGE SCALE GENOMIC DNA]</scope>
    <source>
        <strain evidence="2 3">ATCC 700224</strain>
    </source>
</reference>
<keyword evidence="3" id="KW-1185">Reference proteome</keyword>
<keyword evidence="1" id="KW-0812">Transmembrane</keyword>
<feature type="transmembrane region" description="Helical" evidence="1">
    <location>
        <begin position="347"/>
        <end position="369"/>
    </location>
</feature>
<dbReference type="Proteomes" id="UP000199412">
    <property type="component" value="Unassembled WGS sequence"/>
</dbReference>
<sequence>MPSVLTHTAIMLLARERLSQIDRVMSARIAAAPAGQEATDVEVRLRDLARSALNVLNTGPHVDANVPGNLAGQTVADGVSKFAVMGSMGPDLTGFAEILRPGQAWVFDTVHKGNPDGNRERMLAGTSDLALMIHSRGRALIESAYGAGDREAPLNRLKAFVLGHLTHVAGDVISHPLVDDIDWHLGTDGRKEASHHEAEGAHEALVAQRVFGRAGVRADGGWDGWWPEPTEVPPELYDAYAAALKDVYGIDEAGGATQRPRGFNPFESDLAALDPPTLDGAFVRDGYETFHRAVISVVYDFAEDDWAGVLAGVAVPMIVLPFVFLVLPDTRPLAGLSYQDSDPDRVLFNLLTLPMLIGSGSALGLQAWMSALTSKGVEDRMVLGLIAACVMTLLLVLFLIEGGMRVMPSAARWLILFGLPLLLMTALAGIAGGDLSDEGTKRRSAATLVPPALAFGPMVAFLLLFGVLTLLLWGVNGLTGLAGAEFDFKAWSFWITTVIWVVAMIVFWVLGSTWLRDIRIPEQPDHFMARHRHAVRLFDDGAMTPDLDDSGEPAADQRLYPSGRRALARLWWTGGGTMEIRSDRYGLVFRLDGGDEQTVPAALAPMRLSEYLALLTATVRDGGGATGQLQAVALDGDNDIFLPPGATFASHGDDEETEQEVQEKTATFRALGTADGNDAYVLHHATKSWQSVRTGRSRVMPRPFADVEGETGTFEGQDGFAYVVDPGQPDSDDSVMALSGDVAALLCLGAMGHIDPPAGPGGDEPRVFQVFRNWNLDHRRVNEWRMLVAGNARTEKPTVETYDRALPGGALGPGDTAAWLHPMMAQGNPAVIAAAEATTRGLGWVPLLRTWLDRLENPNADALDETDPGEGEIATRTLTRGIAYLFDRPDPARVPAGGP</sequence>
<accession>A0A1G6XU68</accession>
<evidence type="ECO:0000313" key="3">
    <source>
        <dbReference type="Proteomes" id="UP000199412"/>
    </source>
</evidence>
<dbReference type="AlphaFoldDB" id="A0A1G6XU68"/>
<feature type="transmembrane region" description="Helical" evidence="1">
    <location>
        <begin position="412"/>
        <end position="432"/>
    </location>
</feature>
<gene>
    <name evidence="2" type="ORF">SAMN05421720_101638</name>
</gene>
<dbReference type="EMBL" id="FNAP01000001">
    <property type="protein sequence ID" value="SDD81728.1"/>
    <property type="molecule type" value="Genomic_DNA"/>
</dbReference>
<dbReference type="STRING" id="69960.SAMN05421720_101638"/>
<evidence type="ECO:0000256" key="1">
    <source>
        <dbReference type="SAM" id="Phobius"/>
    </source>
</evidence>
<protein>
    <recommendedName>
        <fullName evidence="4">Zinc dependent phospholipase C</fullName>
    </recommendedName>
</protein>
<feature type="transmembrane region" description="Helical" evidence="1">
    <location>
        <begin position="493"/>
        <end position="515"/>
    </location>
</feature>
<dbReference type="OrthoDB" id="9801242at2"/>
<feature type="transmembrane region" description="Helical" evidence="1">
    <location>
        <begin position="306"/>
        <end position="327"/>
    </location>
</feature>
<evidence type="ECO:0008006" key="4">
    <source>
        <dbReference type="Google" id="ProtNLM"/>
    </source>
</evidence>
<evidence type="ECO:0000313" key="2">
    <source>
        <dbReference type="EMBL" id="SDD81728.1"/>
    </source>
</evidence>
<proteinExistence type="predicted"/>
<keyword evidence="1" id="KW-0472">Membrane</keyword>
<dbReference type="RefSeq" id="WP_092781876.1">
    <property type="nucleotide sequence ID" value="NZ_FNAP01000001.1"/>
</dbReference>
<feature type="transmembrane region" description="Helical" evidence="1">
    <location>
        <begin position="452"/>
        <end position="473"/>
    </location>
</feature>
<keyword evidence="1" id="KW-1133">Transmembrane helix</keyword>
<feature type="transmembrane region" description="Helical" evidence="1">
    <location>
        <begin position="381"/>
        <end position="400"/>
    </location>
</feature>